<gene>
    <name evidence="2" type="ORF">TIFTF001_004431</name>
</gene>
<feature type="region of interest" description="Disordered" evidence="1">
    <location>
        <begin position="28"/>
        <end position="56"/>
    </location>
</feature>
<dbReference type="EMBL" id="BTGU01000004">
    <property type="protein sequence ID" value="GMN33961.1"/>
    <property type="molecule type" value="Genomic_DNA"/>
</dbReference>
<name>A0AA87ZY34_FICCA</name>
<evidence type="ECO:0000313" key="3">
    <source>
        <dbReference type="Proteomes" id="UP001187192"/>
    </source>
</evidence>
<evidence type="ECO:0000313" key="2">
    <source>
        <dbReference type="EMBL" id="GMN33961.1"/>
    </source>
</evidence>
<protein>
    <submittedName>
        <fullName evidence="2">Uncharacterized protein</fullName>
    </submittedName>
</protein>
<comment type="caution">
    <text evidence="2">The sequence shown here is derived from an EMBL/GenBank/DDBJ whole genome shotgun (WGS) entry which is preliminary data.</text>
</comment>
<sequence>MWEIFSRKRKRKKEKNYVRITERKLKERPVGTGAHLTGDQEMGMEAEGDRGRVRNAEPLRHMLERGCLGEKKTDEKLWLKKTKGQENL</sequence>
<evidence type="ECO:0000256" key="1">
    <source>
        <dbReference type="SAM" id="MobiDB-lite"/>
    </source>
</evidence>
<dbReference type="AlphaFoldDB" id="A0AA87ZY34"/>
<accession>A0AA87ZY34</accession>
<feature type="compositionally biased region" description="Basic and acidic residues" evidence="1">
    <location>
        <begin position="47"/>
        <end position="56"/>
    </location>
</feature>
<organism evidence="2 3">
    <name type="scientific">Ficus carica</name>
    <name type="common">Common fig</name>
    <dbReference type="NCBI Taxonomy" id="3494"/>
    <lineage>
        <taxon>Eukaryota</taxon>
        <taxon>Viridiplantae</taxon>
        <taxon>Streptophyta</taxon>
        <taxon>Embryophyta</taxon>
        <taxon>Tracheophyta</taxon>
        <taxon>Spermatophyta</taxon>
        <taxon>Magnoliopsida</taxon>
        <taxon>eudicotyledons</taxon>
        <taxon>Gunneridae</taxon>
        <taxon>Pentapetalae</taxon>
        <taxon>rosids</taxon>
        <taxon>fabids</taxon>
        <taxon>Rosales</taxon>
        <taxon>Moraceae</taxon>
        <taxon>Ficeae</taxon>
        <taxon>Ficus</taxon>
    </lineage>
</organism>
<dbReference type="Proteomes" id="UP001187192">
    <property type="component" value="Unassembled WGS sequence"/>
</dbReference>
<keyword evidence="3" id="KW-1185">Reference proteome</keyword>
<reference evidence="2" key="1">
    <citation type="submission" date="2023-07" db="EMBL/GenBank/DDBJ databases">
        <title>draft genome sequence of fig (Ficus carica).</title>
        <authorList>
            <person name="Takahashi T."/>
            <person name="Nishimura K."/>
        </authorList>
    </citation>
    <scope>NUCLEOTIDE SEQUENCE</scope>
</reference>
<proteinExistence type="predicted"/>